<dbReference type="InterPro" id="IPR046335">
    <property type="entry name" value="LacI/GalR-like_sensor"/>
</dbReference>
<evidence type="ECO:0000259" key="5">
    <source>
        <dbReference type="PROSITE" id="PS50943"/>
    </source>
</evidence>
<evidence type="ECO:0000313" key="7">
    <source>
        <dbReference type="Proteomes" id="UP000244224"/>
    </source>
</evidence>
<accession>A0A2T6AWJ1</accession>
<dbReference type="SMART" id="SM00354">
    <property type="entry name" value="HTH_LACI"/>
    <property type="match status" value="1"/>
</dbReference>
<dbReference type="GO" id="GO:0003700">
    <property type="term" value="F:DNA-binding transcription factor activity"/>
    <property type="evidence" value="ECO:0007669"/>
    <property type="project" value="TreeGrafter"/>
</dbReference>
<dbReference type="Gene3D" id="1.10.260.40">
    <property type="entry name" value="lambda repressor-like DNA-binding domains"/>
    <property type="match status" value="1"/>
</dbReference>
<evidence type="ECO:0000313" key="6">
    <source>
        <dbReference type="EMBL" id="PTX48182.1"/>
    </source>
</evidence>
<dbReference type="PROSITE" id="PS50932">
    <property type="entry name" value="HTH_LACI_2"/>
    <property type="match status" value="1"/>
</dbReference>
<dbReference type="AlphaFoldDB" id="A0A2T6AWJ1"/>
<evidence type="ECO:0000256" key="3">
    <source>
        <dbReference type="ARBA" id="ARBA00023163"/>
    </source>
</evidence>
<name>A0A2T6AWJ1_9RHOB</name>
<dbReference type="Pfam" id="PF00356">
    <property type="entry name" value="LacI"/>
    <property type="match status" value="1"/>
</dbReference>
<dbReference type="Pfam" id="PF13377">
    <property type="entry name" value="Peripla_BP_3"/>
    <property type="match status" value="1"/>
</dbReference>
<dbReference type="GO" id="GO:0000976">
    <property type="term" value="F:transcription cis-regulatory region binding"/>
    <property type="evidence" value="ECO:0007669"/>
    <property type="project" value="TreeGrafter"/>
</dbReference>
<dbReference type="EMBL" id="QBKP01000010">
    <property type="protein sequence ID" value="PTX48182.1"/>
    <property type="molecule type" value="Genomic_DNA"/>
</dbReference>
<evidence type="ECO:0000259" key="4">
    <source>
        <dbReference type="PROSITE" id="PS50932"/>
    </source>
</evidence>
<reference evidence="6 7" key="1">
    <citation type="submission" date="2018-04" db="EMBL/GenBank/DDBJ databases">
        <title>Genomic Encyclopedia of Archaeal and Bacterial Type Strains, Phase II (KMG-II): from individual species to whole genera.</title>
        <authorList>
            <person name="Goeker M."/>
        </authorList>
    </citation>
    <scope>NUCLEOTIDE SEQUENCE [LARGE SCALE GENOMIC DNA]</scope>
    <source>
        <strain evidence="6 7">DSM 21823</strain>
    </source>
</reference>
<gene>
    <name evidence="6" type="ORF">C8N34_11042</name>
</gene>
<keyword evidence="1" id="KW-0805">Transcription regulation</keyword>
<dbReference type="InterPro" id="IPR001387">
    <property type="entry name" value="Cro/C1-type_HTH"/>
</dbReference>
<keyword evidence="7" id="KW-1185">Reference proteome</keyword>
<comment type="caution">
    <text evidence="6">The sequence shown here is derived from an EMBL/GenBank/DDBJ whole genome shotgun (WGS) entry which is preliminary data.</text>
</comment>
<dbReference type="InterPro" id="IPR000843">
    <property type="entry name" value="HTH_LacI"/>
</dbReference>
<dbReference type="PANTHER" id="PTHR30146">
    <property type="entry name" value="LACI-RELATED TRANSCRIPTIONAL REPRESSOR"/>
    <property type="match status" value="1"/>
</dbReference>
<protein>
    <submittedName>
        <fullName evidence="6">LacI family transcriptional regulator</fullName>
    </submittedName>
</protein>
<evidence type="ECO:0000256" key="1">
    <source>
        <dbReference type="ARBA" id="ARBA00023015"/>
    </source>
</evidence>
<dbReference type="InterPro" id="IPR010982">
    <property type="entry name" value="Lambda_DNA-bd_dom_sf"/>
</dbReference>
<evidence type="ECO:0000256" key="2">
    <source>
        <dbReference type="ARBA" id="ARBA00023125"/>
    </source>
</evidence>
<sequence length="353" mass="37990">MKVKRLTNEVKRFAKRGAVSRITIKDVAAQAGVSIATVSNAFSGRKSVSPDIIQRVEEAARALGYQKNIAASQLRSGRVRVVGVLVPSLADTFFASLVSHLEELAEADGFQVLVATSRDDARHERAQLDALLGWKPSGLIAVPCTNQIPENLRREFPGLPMVLVDRIGEDDLPVDTVTVDNHTAGREAAEHVLDLGHRDILIAASVAALRPIAERIRGISGACHHHAGQPPRIIELGPEVETGAARLEAWLARNSHPTAVIAMTNVTTLAVLTAFAQRGIDIPGAVSLVGFDDYAWMTARKVPLSAVRQPIRDIAAAAWTRLMERMDGSEEAPARIVLEAPLQRRDSVGAVPA</sequence>
<dbReference type="CDD" id="cd06267">
    <property type="entry name" value="PBP1_LacI_sugar_binding-like"/>
    <property type="match status" value="1"/>
</dbReference>
<dbReference type="SUPFAM" id="SSF47413">
    <property type="entry name" value="lambda repressor-like DNA-binding domains"/>
    <property type="match status" value="1"/>
</dbReference>
<keyword evidence="2" id="KW-0238">DNA-binding</keyword>
<dbReference type="PANTHER" id="PTHR30146:SF138">
    <property type="entry name" value="TRANSCRIPTIONAL REGULATORY PROTEIN"/>
    <property type="match status" value="1"/>
</dbReference>
<dbReference type="Gene3D" id="3.40.50.2300">
    <property type="match status" value="2"/>
</dbReference>
<organism evidence="6 7">
    <name type="scientific">Gemmobacter caeni</name>
    <dbReference type="NCBI Taxonomy" id="589035"/>
    <lineage>
        <taxon>Bacteria</taxon>
        <taxon>Pseudomonadati</taxon>
        <taxon>Pseudomonadota</taxon>
        <taxon>Alphaproteobacteria</taxon>
        <taxon>Rhodobacterales</taxon>
        <taxon>Paracoccaceae</taxon>
        <taxon>Gemmobacter</taxon>
    </lineage>
</organism>
<dbReference type="Proteomes" id="UP000244224">
    <property type="component" value="Unassembled WGS sequence"/>
</dbReference>
<proteinExistence type="predicted"/>
<dbReference type="InterPro" id="IPR028082">
    <property type="entry name" value="Peripla_BP_I"/>
</dbReference>
<dbReference type="PROSITE" id="PS50943">
    <property type="entry name" value="HTH_CROC1"/>
    <property type="match status" value="1"/>
</dbReference>
<dbReference type="SUPFAM" id="SSF53822">
    <property type="entry name" value="Periplasmic binding protein-like I"/>
    <property type="match status" value="1"/>
</dbReference>
<keyword evidence="3" id="KW-0804">Transcription</keyword>
<feature type="domain" description="HTH lacI-type" evidence="4">
    <location>
        <begin position="22"/>
        <end position="76"/>
    </location>
</feature>
<feature type="domain" description="HTH cro/C1-type" evidence="5">
    <location>
        <begin position="22"/>
        <end position="59"/>
    </location>
</feature>
<dbReference type="CDD" id="cd01392">
    <property type="entry name" value="HTH_LacI"/>
    <property type="match status" value="1"/>
</dbReference>